<dbReference type="AlphaFoldDB" id="S0FRM3"/>
<feature type="modified residue" description="N6-(pyridoxal phosphate)lysine" evidence="3">
    <location>
        <position position="75"/>
    </location>
</feature>
<name>S0FRM3_9BACT</name>
<keyword evidence="2 3" id="KW-0663">Pyridoxal phosphate</keyword>
<protein>
    <submittedName>
        <fullName evidence="5">Diaminopimelate decarboxylase LysA</fullName>
        <ecNumber evidence="5">4.1.1.20</ecNumber>
    </submittedName>
</protein>
<dbReference type="InterPro" id="IPR029066">
    <property type="entry name" value="PLP-binding_barrel"/>
</dbReference>
<evidence type="ECO:0000256" key="3">
    <source>
        <dbReference type="PIRSR" id="PIRSR600183-50"/>
    </source>
</evidence>
<organism evidence="5 6">
    <name type="scientific">Desulfotignum phosphitoxidans DSM 13687</name>
    <dbReference type="NCBI Taxonomy" id="1286635"/>
    <lineage>
        <taxon>Bacteria</taxon>
        <taxon>Pseudomonadati</taxon>
        <taxon>Thermodesulfobacteriota</taxon>
        <taxon>Desulfobacteria</taxon>
        <taxon>Desulfobacterales</taxon>
        <taxon>Desulfobacteraceae</taxon>
        <taxon>Desulfotignum</taxon>
    </lineage>
</organism>
<dbReference type="InterPro" id="IPR022644">
    <property type="entry name" value="De-COase2_N"/>
</dbReference>
<evidence type="ECO:0000256" key="1">
    <source>
        <dbReference type="ARBA" id="ARBA00001933"/>
    </source>
</evidence>
<dbReference type="GO" id="GO:0009089">
    <property type="term" value="P:lysine biosynthetic process via diaminopimelate"/>
    <property type="evidence" value="ECO:0007669"/>
    <property type="project" value="TreeGrafter"/>
</dbReference>
<dbReference type="GO" id="GO:0008836">
    <property type="term" value="F:diaminopimelate decarboxylase activity"/>
    <property type="evidence" value="ECO:0007669"/>
    <property type="project" value="UniProtKB-EC"/>
</dbReference>
<evidence type="ECO:0000313" key="6">
    <source>
        <dbReference type="Proteomes" id="UP000014216"/>
    </source>
</evidence>
<comment type="cofactor">
    <cofactor evidence="1 3">
        <name>pyridoxal 5'-phosphate</name>
        <dbReference type="ChEBI" id="CHEBI:597326"/>
    </cofactor>
</comment>
<dbReference type="Gene3D" id="3.20.20.10">
    <property type="entry name" value="Alanine racemase"/>
    <property type="match status" value="1"/>
</dbReference>
<dbReference type="EMBL" id="APJX01000016">
    <property type="protein sequence ID" value="EMS77360.1"/>
    <property type="molecule type" value="Genomic_DNA"/>
</dbReference>
<evidence type="ECO:0000259" key="4">
    <source>
        <dbReference type="Pfam" id="PF02784"/>
    </source>
</evidence>
<dbReference type="InterPro" id="IPR009006">
    <property type="entry name" value="Ala_racemase/Decarboxylase_C"/>
</dbReference>
<dbReference type="EC" id="4.1.1.20" evidence="5"/>
<feature type="domain" description="Orn/DAP/Arg decarboxylase 2 N-terminal" evidence="4">
    <location>
        <begin position="51"/>
        <end position="299"/>
    </location>
</feature>
<dbReference type="InterPro" id="IPR000183">
    <property type="entry name" value="Orn/DAP/Arg_de-COase"/>
</dbReference>
<accession>S0FRM3</accession>
<keyword evidence="5" id="KW-0456">Lyase</keyword>
<comment type="caution">
    <text evidence="5">The sequence shown here is derived from an EMBL/GenBank/DDBJ whole genome shotgun (WGS) entry which is preliminary data.</text>
</comment>
<dbReference type="Pfam" id="PF02784">
    <property type="entry name" value="Orn_Arg_deC_N"/>
    <property type="match status" value="1"/>
</dbReference>
<gene>
    <name evidence="5" type="primary">lysA</name>
    <name evidence="5" type="ORF">Dpo_16c00130</name>
</gene>
<dbReference type="Proteomes" id="UP000014216">
    <property type="component" value="Unassembled WGS sequence"/>
</dbReference>
<dbReference type="RefSeq" id="WP_006968604.1">
    <property type="nucleotide sequence ID" value="NZ_APJX01000016.1"/>
</dbReference>
<dbReference type="Gene3D" id="2.40.37.10">
    <property type="entry name" value="Lyase, Ornithine Decarboxylase, Chain A, domain 1"/>
    <property type="match status" value="1"/>
</dbReference>
<dbReference type="PANTHER" id="PTHR43727">
    <property type="entry name" value="DIAMINOPIMELATE DECARBOXYLASE"/>
    <property type="match status" value="1"/>
</dbReference>
<dbReference type="PRINTS" id="PR01179">
    <property type="entry name" value="ODADCRBXLASE"/>
</dbReference>
<keyword evidence="6" id="KW-1185">Reference proteome</keyword>
<evidence type="ECO:0000256" key="2">
    <source>
        <dbReference type="ARBA" id="ARBA00022898"/>
    </source>
</evidence>
<reference evidence="5 6" key="1">
    <citation type="journal article" date="2013" name="Genome Announc.">
        <title>Draft Genome Sequence of Desulfotignum phosphitoxidans DSM 13687 Strain FiPS-3.</title>
        <authorList>
            <person name="Poehlein A."/>
            <person name="Daniel R."/>
            <person name="Simeonova D.D."/>
        </authorList>
    </citation>
    <scope>NUCLEOTIDE SEQUENCE [LARGE SCALE GENOMIC DNA]</scope>
    <source>
        <strain evidence="5 6">DSM 13687</strain>
    </source>
</reference>
<proteinExistence type="predicted"/>
<feature type="active site" description="Proton donor" evidence="3">
    <location>
        <position position="360"/>
    </location>
</feature>
<dbReference type="OrthoDB" id="9802241at2"/>
<dbReference type="SUPFAM" id="SSF50621">
    <property type="entry name" value="Alanine racemase C-terminal domain-like"/>
    <property type="match status" value="1"/>
</dbReference>
<evidence type="ECO:0000313" key="5">
    <source>
        <dbReference type="EMBL" id="EMS77360.1"/>
    </source>
</evidence>
<sequence>MTLQTNVSYPEMTSDFLTSQVAPLFDQSQRYIDCVKTHGSPLYLVDPAMLIRQAARFRTAFASLLAHTRFYYAMKSNSMPEISRILLGEGFGLDVSSGMELAAALDLNAPDIIFSGPGKTNPELKMAANHPDRVTLLMDSMGECRRLMAILAEKKQHLSAGIRLNCQPQGLWQKFGIMPDQLRPLIQEIDAHPFLTCTGIQFHSSWNMTPDRQVEIISSLSGLLSAMPPEFLAHCKFMDIGGGYWPEKGEWLVSDDPLRHFHVPAAPVETFARDLSNALTRHVLPHGNFCICFEPGRWICHDAMHILIQVIDKKMPDMVITDAGTNAVGWERFETDYFPVLNLTRPGLTEKPCRILGSLCTPHDVWGYSFFGTDIQEGDILMIPFQGAYTYSLRQSFIKPLPETILL</sequence>
<dbReference type="PANTHER" id="PTHR43727:SF2">
    <property type="entry name" value="GROUP IV DECARBOXYLASE"/>
    <property type="match status" value="1"/>
</dbReference>
<dbReference type="SUPFAM" id="SSF51419">
    <property type="entry name" value="PLP-binding barrel"/>
    <property type="match status" value="1"/>
</dbReference>